<dbReference type="EMBL" id="JAACFV010000013">
    <property type="protein sequence ID" value="KAF7512301.1"/>
    <property type="molecule type" value="Genomic_DNA"/>
</dbReference>
<proteinExistence type="predicted"/>
<dbReference type="Proteomes" id="UP000606974">
    <property type="component" value="Unassembled WGS sequence"/>
</dbReference>
<gene>
    <name evidence="2" type="ORF">GJ744_001869</name>
</gene>
<keyword evidence="3" id="KW-1185">Reference proteome</keyword>
<evidence type="ECO:0000256" key="1">
    <source>
        <dbReference type="SAM" id="MobiDB-lite"/>
    </source>
</evidence>
<sequence length="74" mass="8117">MVLVSVPAEGLHITFHAQAQLQHLDTVKPLLLDTRIGYKGSTPQQSRQQVEADREDVSPYANQFTRRSSGAGGI</sequence>
<name>A0A8H7ASM5_9EURO</name>
<reference evidence="2" key="1">
    <citation type="submission" date="2020-02" db="EMBL/GenBank/DDBJ databases">
        <authorList>
            <person name="Palmer J.M."/>
        </authorList>
    </citation>
    <scope>NUCLEOTIDE SEQUENCE</scope>
    <source>
        <strain evidence="2">EPUS1.4</strain>
        <tissue evidence="2">Thallus</tissue>
    </source>
</reference>
<feature type="region of interest" description="Disordered" evidence="1">
    <location>
        <begin position="38"/>
        <end position="74"/>
    </location>
</feature>
<protein>
    <submittedName>
        <fullName evidence="2">Uncharacterized protein</fullName>
    </submittedName>
</protein>
<dbReference type="AlphaFoldDB" id="A0A8H7ASM5"/>
<organism evidence="2 3">
    <name type="scientific">Endocarpon pusillum</name>
    <dbReference type="NCBI Taxonomy" id="364733"/>
    <lineage>
        <taxon>Eukaryota</taxon>
        <taxon>Fungi</taxon>
        <taxon>Dikarya</taxon>
        <taxon>Ascomycota</taxon>
        <taxon>Pezizomycotina</taxon>
        <taxon>Eurotiomycetes</taxon>
        <taxon>Chaetothyriomycetidae</taxon>
        <taxon>Verrucariales</taxon>
        <taxon>Verrucariaceae</taxon>
        <taxon>Endocarpon</taxon>
    </lineage>
</organism>
<accession>A0A8H7ASM5</accession>
<comment type="caution">
    <text evidence="2">The sequence shown here is derived from an EMBL/GenBank/DDBJ whole genome shotgun (WGS) entry which is preliminary data.</text>
</comment>
<evidence type="ECO:0000313" key="3">
    <source>
        <dbReference type="Proteomes" id="UP000606974"/>
    </source>
</evidence>
<evidence type="ECO:0000313" key="2">
    <source>
        <dbReference type="EMBL" id="KAF7512301.1"/>
    </source>
</evidence>